<evidence type="ECO:0000256" key="1">
    <source>
        <dbReference type="ARBA" id="ARBA00035644"/>
    </source>
</evidence>
<dbReference type="Gene3D" id="3.40.50.80">
    <property type="entry name" value="Nucleotide-binding domain of ferredoxin-NADP reductase (FNR) module"/>
    <property type="match status" value="1"/>
</dbReference>
<reference evidence="4" key="1">
    <citation type="submission" date="2019-03" db="EMBL/GenBank/DDBJ databases">
        <title>Aquabacterium pictum sp.nov., the first bacteriochlorophyll a-containing freshwater bacterium in the genus Aquabacterium of the class Betaproteobacteria.</title>
        <authorList>
            <person name="Hirose S."/>
            <person name="Tank M."/>
            <person name="Hara E."/>
            <person name="Tamaki H."/>
            <person name="Takaichi S."/>
            <person name="Haruta S."/>
            <person name="Hanada S."/>
        </authorList>
    </citation>
    <scope>NUCLEOTIDE SEQUENCE [LARGE SCALE GENOMIC DNA]</scope>
    <source>
        <strain evidence="4">W35</strain>
    </source>
</reference>
<protein>
    <submittedName>
        <fullName evidence="3">Siderophore-interacting protein</fullName>
    </submittedName>
</protein>
<dbReference type="OrthoDB" id="9814826at2"/>
<dbReference type="PANTHER" id="PTHR30157:SF0">
    <property type="entry name" value="NADPH-DEPENDENT FERRIC-CHELATE REDUCTASE"/>
    <property type="match status" value="1"/>
</dbReference>
<dbReference type="Proteomes" id="UP000301751">
    <property type="component" value="Unassembled WGS sequence"/>
</dbReference>
<dbReference type="GO" id="GO:0016491">
    <property type="term" value="F:oxidoreductase activity"/>
    <property type="evidence" value="ECO:0007669"/>
    <property type="project" value="InterPro"/>
</dbReference>
<feature type="domain" description="FAD-binding FR-type" evidence="2">
    <location>
        <begin position="18"/>
        <end position="122"/>
    </location>
</feature>
<dbReference type="InterPro" id="IPR039374">
    <property type="entry name" value="SIP_fam"/>
</dbReference>
<evidence type="ECO:0000259" key="2">
    <source>
        <dbReference type="PROSITE" id="PS51384"/>
    </source>
</evidence>
<dbReference type="InterPro" id="IPR007037">
    <property type="entry name" value="SIP_rossman_dom"/>
</dbReference>
<dbReference type="InterPro" id="IPR017938">
    <property type="entry name" value="Riboflavin_synthase-like_b-brl"/>
</dbReference>
<dbReference type="AlphaFoldDB" id="A0A480AMM5"/>
<dbReference type="EMBL" id="BJCL01000001">
    <property type="protein sequence ID" value="GCL61282.1"/>
    <property type="molecule type" value="Genomic_DNA"/>
</dbReference>
<dbReference type="PROSITE" id="PS51384">
    <property type="entry name" value="FAD_FR"/>
    <property type="match status" value="1"/>
</dbReference>
<dbReference type="Pfam" id="PF04954">
    <property type="entry name" value="SIP"/>
    <property type="match status" value="1"/>
</dbReference>
<accession>A0A480AMM5</accession>
<evidence type="ECO:0000313" key="3">
    <source>
        <dbReference type="EMBL" id="GCL61282.1"/>
    </source>
</evidence>
<sequence length="245" mass="26431">MSTTAPAQRRVHRVRHEIHRRTTTVVRVDRPTPGFVRVTLADPSLAGFVSDGFDDHLKLILPGDDGQPVMRDFTPAAFDRQAATLTLEFALHTSGVASDWARQARPGQTVVVAGPRGSMVEPTDFDWHLLAGDASALPAIQRRLAELPADAQAIVIVQADAADQRLLPTAAHRTLQWVPDTAALASAIDALDLPPGEGFAWCAGEAGAMARLRDLLLAKGQPKEAMRVSAYWKRGAASFHDELAI</sequence>
<evidence type="ECO:0000313" key="4">
    <source>
        <dbReference type="Proteomes" id="UP000301751"/>
    </source>
</evidence>
<dbReference type="InterPro" id="IPR039261">
    <property type="entry name" value="FNR_nucleotide-bd"/>
</dbReference>
<dbReference type="Gene3D" id="2.40.30.10">
    <property type="entry name" value="Translation factors"/>
    <property type="match status" value="1"/>
</dbReference>
<dbReference type="CDD" id="cd06193">
    <property type="entry name" value="siderophore_interacting"/>
    <property type="match status" value="1"/>
</dbReference>
<dbReference type="InterPro" id="IPR017927">
    <property type="entry name" value="FAD-bd_FR_type"/>
</dbReference>
<name>A0A480AMM5_9BURK</name>
<gene>
    <name evidence="3" type="primary">mxcB</name>
    <name evidence="3" type="ORF">AQPW35_03630</name>
</gene>
<dbReference type="SUPFAM" id="SSF63380">
    <property type="entry name" value="Riboflavin synthase domain-like"/>
    <property type="match status" value="1"/>
</dbReference>
<proteinExistence type="inferred from homology"/>
<comment type="caution">
    <text evidence="3">The sequence shown here is derived from an EMBL/GenBank/DDBJ whole genome shotgun (WGS) entry which is preliminary data.</text>
</comment>
<dbReference type="RefSeq" id="WP_137731045.1">
    <property type="nucleotide sequence ID" value="NZ_BJCL01000001.1"/>
</dbReference>
<organism evidence="3 4">
    <name type="scientific">Pseudaquabacterium pictum</name>
    <dbReference type="NCBI Taxonomy" id="2315236"/>
    <lineage>
        <taxon>Bacteria</taxon>
        <taxon>Pseudomonadati</taxon>
        <taxon>Pseudomonadota</taxon>
        <taxon>Betaproteobacteria</taxon>
        <taxon>Burkholderiales</taxon>
        <taxon>Sphaerotilaceae</taxon>
        <taxon>Pseudaquabacterium</taxon>
    </lineage>
</organism>
<dbReference type="PANTHER" id="PTHR30157">
    <property type="entry name" value="FERRIC REDUCTASE, NADPH-DEPENDENT"/>
    <property type="match status" value="1"/>
</dbReference>
<comment type="similarity">
    <text evidence="1">Belongs to the SIP oxidoreductase family.</text>
</comment>
<dbReference type="InterPro" id="IPR013113">
    <property type="entry name" value="SIP_FAD-bd"/>
</dbReference>
<keyword evidence="4" id="KW-1185">Reference proteome</keyword>
<dbReference type="Pfam" id="PF08021">
    <property type="entry name" value="FAD_binding_9"/>
    <property type="match status" value="1"/>
</dbReference>